<organism evidence="2 3">
    <name type="scientific">Afifella marina DSM 2698</name>
    <dbReference type="NCBI Taxonomy" id="1120955"/>
    <lineage>
        <taxon>Bacteria</taxon>
        <taxon>Pseudomonadati</taxon>
        <taxon>Pseudomonadota</taxon>
        <taxon>Alphaproteobacteria</taxon>
        <taxon>Hyphomicrobiales</taxon>
        <taxon>Afifellaceae</taxon>
        <taxon>Afifella</taxon>
    </lineage>
</organism>
<dbReference type="AlphaFoldDB" id="A0A1G5M905"/>
<evidence type="ECO:0000313" key="3">
    <source>
        <dbReference type="Proteomes" id="UP000199347"/>
    </source>
</evidence>
<reference evidence="2 3" key="1">
    <citation type="submission" date="2016-10" db="EMBL/GenBank/DDBJ databases">
        <authorList>
            <person name="de Groot N.N."/>
        </authorList>
    </citation>
    <scope>NUCLEOTIDE SEQUENCE [LARGE SCALE GENOMIC DNA]</scope>
    <source>
        <strain evidence="2 3">DSM 2698</strain>
    </source>
</reference>
<proteinExistence type="predicted"/>
<evidence type="ECO:0000313" key="2">
    <source>
        <dbReference type="EMBL" id="SCZ21687.1"/>
    </source>
</evidence>
<keyword evidence="3" id="KW-1185">Reference proteome</keyword>
<protein>
    <recommendedName>
        <fullName evidence="4">DUF2066 domain-containing protein</fullName>
    </recommendedName>
</protein>
<evidence type="ECO:0000256" key="1">
    <source>
        <dbReference type="SAM" id="SignalP"/>
    </source>
</evidence>
<dbReference type="STRING" id="1120955.SAMN03080610_00302"/>
<keyword evidence="1" id="KW-0732">Signal</keyword>
<dbReference type="EMBL" id="FMVW01000001">
    <property type="protein sequence ID" value="SCZ21687.1"/>
    <property type="molecule type" value="Genomic_DNA"/>
</dbReference>
<gene>
    <name evidence="2" type="ORF">SAMN03080610_00302</name>
</gene>
<evidence type="ECO:0008006" key="4">
    <source>
        <dbReference type="Google" id="ProtNLM"/>
    </source>
</evidence>
<feature type="signal peptide" evidence="1">
    <location>
        <begin position="1"/>
        <end position="21"/>
    </location>
</feature>
<name>A0A1G5M905_AFIMA</name>
<dbReference type="Proteomes" id="UP000199347">
    <property type="component" value="Unassembled WGS sequence"/>
</dbReference>
<feature type="chain" id="PRO_5011534235" description="DUF2066 domain-containing protein" evidence="1">
    <location>
        <begin position="22"/>
        <end position="285"/>
    </location>
</feature>
<dbReference type="InterPro" id="IPR018642">
    <property type="entry name" value="DUF2066"/>
</dbReference>
<accession>A0A1G5M905</accession>
<dbReference type="Pfam" id="PF09839">
    <property type="entry name" value="DUF2066"/>
    <property type="match status" value="1"/>
</dbReference>
<sequence>MRFWHLVLVTVSILLAPIAAGAEPAGAGTSGDPDLYEAQTIVTGEREETRLPAFEDCLLTVLVKVAGVPIARGDPGVPEILARAPSFVSDYRYRDRMEGIPHHDEQGSRDRPYDLTVSFDAAKIDAALNGLGYEAWLDRPKLAVLIAVLTEGRRYLLTRDGTRGIDQKEALEAASRQYGLAIVLPAQSILEERDDVSVPSGDGEIGNLRPFASALAADVALGGSITWDATAVGWKARWHLQTAEGETADWQVAGVSFDNAFRNAMAGAAAVLSGHAGEAAGLEGK</sequence>